<dbReference type="InterPro" id="IPR046336">
    <property type="entry name" value="Lon_prtase_N_sf"/>
</dbReference>
<evidence type="ECO:0000256" key="4">
    <source>
        <dbReference type="ARBA" id="ARBA00022825"/>
    </source>
</evidence>
<dbReference type="GO" id="GO:0007005">
    <property type="term" value="P:mitochondrion organization"/>
    <property type="evidence" value="ECO:0007669"/>
    <property type="project" value="TreeGrafter"/>
</dbReference>
<dbReference type="InterPro" id="IPR054594">
    <property type="entry name" value="Lon_lid"/>
</dbReference>
<dbReference type="Gene3D" id="1.20.5.5270">
    <property type="match status" value="1"/>
</dbReference>
<dbReference type="InterPro" id="IPR004815">
    <property type="entry name" value="Lon_bac/euk-typ"/>
</dbReference>
<dbReference type="FunFam" id="3.40.50.300:FF:000021">
    <property type="entry name" value="Lon protease homolog"/>
    <property type="match status" value="1"/>
</dbReference>
<evidence type="ECO:0000256" key="7">
    <source>
        <dbReference type="PROSITE-ProRule" id="PRU01122"/>
    </source>
</evidence>
<dbReference type="InterPro" id="IPR027065">
    <property type="entry name" value="Lon_Prtase"/>
</dbReference>
<dbReference type="PANTHER" id="PTHR43718:SF2">
    <property type="entry name" value="LON PROTEASE HOMOLOG, MITOCHONDRIAL"/>
    <property type="match status" value="1"/>
</dbReference>
<dbReference type="Pfam" id="PF02190">
    <property type="entry name" value="LON_substr_bdg"/>
    <property type="match status" value="1"/>
</dbReference>
<name>A0A835SRT5_CHLIN</name>
<keyword evidence="4 7" id="KW-0720">Serine protease</keyword>
<evidence type="ECO:0000256" key="5">
    <source>
        <dbReference type="ARBA" id="ARBA00022840"/>
    </source>
</evidence>
<accession>A0A835SRT5</accession>
<dbReference type="EC" id="3.4.21.-" evidence="9"/>
<protein>
    <recommendedName>
        <fullName evidence="9">Lon protease homolog</fullName>
        <ecNumber evidence="9">3.4.21.-</ecNumber>
    </recommendedName>
</protein>
<dbReference type="GO" id="GO:0004252">
    <property type="term" value="F:serine-type endopeptidase activity"/>
    <property type="evidence" value="ECO:0007669"/>
    <property type="project" value="UniProtKB-UniRule"/>
</dbReference>
<dbReference type="InterPro" id="IPR015947">
    <property type="entry name" value="PUA-like_sf"/>
</dbReference>
<evidence type="ECO:0000256" key="1">
    <source>
        <dbReference type="ARBA" id="ARBA00022670"/>
    </source>
</evidence>
<dbReference type="InterPro" id="IPR020568">
    <property type="entry name" value="Ribosomal_Su5_D2-typ_SF"/>
</dbReference>
<dbReference type="InterPro" id="IPR027417">
    <property type="entry name" value="P-loop_NTPase"/>
</dbReference>
<dbReference type="GO" id="GO:0005524">
    <property type="term" value="F:ATP binding"/>
    <property type="evidence" value="ECO:0007669"/>
    <property type="project" value="UniProtKB-KW"/>
</dbReference>
<dbReference type="GO" id="GO:0003697">
    <property type="term" value="F:single-stranded DNA binding"/>
    <property type="evidence" value="ECO:0007669"/>
    <property type="project" value="TreeGrafter"/>
</dbReference>
<dbReference type="Proteomes" id="UP000650467">
    <property type="component" value="Unassembled WGS sequence"/>
</dbReference>
<organism evidence="13 14">
    <name type="scientific">Chlamydomonas incerta</name>
    <dbReference type="NCBI Taxonomy" id="51695"/>
    <lineage>
        <taxon>Eukaryota</taxon>
        <taxon>Viridiplantae</taxon>
        <taxon>Chlorophyta</taxon>
        <taxon>core chlorophytes</taxon>
        <taxon>Chlorophyceae</taxon>
        <taxon>CS clade</taxon>
        <taxon>Chlamydomonadales</taxon>
        <taxon>Chlamydomonadaceae</taxon>
        <taxon>Chlamydomonas</taxon>
    </lineage>
</organism>
<feature type="active site" evidence="7">
    <location>
        <position position="977"/>
    </location>
</feature>
<feature type="domain" description="Lon N-terminal" evidence="12">
    <location>
        <begin position="106"/>
        <end position="321"/>
    </location>
</feature>
<dbReference type="Pfam" id="PF22667">
    <property type="entry name" value="Lon_lid"/>
    <property type="match status" value="1"/>
</dbReference>
<dbReference type="InterPro" id="IPR003593">
    <property type="entry name" value="AAA+_ATPase"/>
</dbReference>
<keyword evidence="1 7" id="KW-0645">Protease</keyword>
<dbReference type="InterPro" id="IPR008268">
    <property type="entry name" value="Peptidase_S16_AS"/>
</dbReference>
<feature type="compositionally biased region" description="Low complexity" evidence="10">
    <location>
        <begin position="865"/>
        <end position="896"/>
    </location>
</feature>
<dbReference type="Pfam" id="PF00004">
    <property type="entry name" value="AAA"/>
    <property type="match status" value="1"/>
</dbReference>
<dbReference type="SUPFAM" id="SSF88697">
    <property type="entry name" value="PUA domain-like"/>
    <property type="match status" value="1"/>
</dbReference>
<feature type="region of interest" description="Disordered" evidence="10">
    <location>
        <begin position="1030"/>
        <end position="1054"/>
    </location>
</feature>
<feature type="region of interest" description="Disordered" evidence="10">
    <location>
        <begin position="36"/>
        <end position="99"/>
    </location>
</feature>
<evidence type="ECO:0000313" key="13">
    <source>
        <dbReference type="EMBL" id="KAG2430217.1"/>
    </source>
</evidence>
<dbReference type="CDD" id="cd19500">
    <property type="entry name" value="RecA-like_Lon"/>
    <property type="match status" value="1"/>
</dbReference>
<dbReference type="Pfam" id="PF05362">
    <property type="entry name" value="Lon_C"/>
    <property type="match status" value="2"/>
</dbReference>
<dbReference type="InterPro" id="IPR003111">
    <property type="entry name" value="Lon_prtase_N"/>
</dbReference>
<dbReference type="SUPFAM" id="SSF54211">
    <property type="entry name" value="Ribosomal protein S5 domain 2-like"/>
    <property type="match status" value="2"/>
</dbReference>
<feature type="domain" description="Lon proteolytic" evidence="11">
    <location>
        <begin position="786"/>
        <end position="1028"/>
    </location>
</feature>
<dbReference type="Gene3D" id="1.10.8.60">
    <property type="match status" value="1"/>
</dbReference>
<keyword evidence="2 8" id="KW-0547">Nucleotide-binding</keyword>
<dbReference type="PROSITE" id="PS01046">
    <property type="entry name" value="LON_SER"/>
    <property type="match status" value="1"/>
</dbReference>
<comment type="catalytic activity">
    <reaction evidence="6">
        <text>Hydrolysis of proteins in presence of ATP.</text>
        <dbReference type="EC" id="3.4.21.53"/>
    </reaction>
</comment>
<evidence type="ECO:0000256" key="8">
    <source>
        <dbReference type="RuleBase" id="RU000591"/>
    </source>
</evidence>
<dbReference type="PRINTS" id="PR00830">
    <property type="entry name" value="ENDOLAPTASE"/>
</dbReference>
<evidence type="ECO:0000259" key="12">
    <source>
        <dbReference type="PROSITE" id="PS51787"/>
    </source>
</evidence>
<dbReference type="SUPFAM" id="SSF52540">
    <property type="entry name" value="P-loop containing nucleoside triphosphate hydrolases"/>
    <property type="match status" value="1"/>
</dbReference>
<dbReference type="SMART" id="SM00464">
    <property type="entry name" value="LON"/>
    <property type="match status" value="1"/>
</dbReference>
<dbReference type="Gene3D" id="3.30.230.10">
    <property type="match status" value="1"/>
</dbReference>
<comment type="caution">
    <text evidence="13">The sequence shown here is derived from an EMBL/GenBank/DDBJ whole genome shotgun (WGS) entry which is preliminary data.</text>
</comment>
<dbReference type="PROSITE" id="PS51786">
    <property type="entry name" value="LON_PROTEOLYTIC"/>
    <property type="match status" value="1"/>
</dbReference>
<feature type="active site" evidence="7">
    <location>
        <position position="934"/>
    </location>
</feature>
<dbReference type="GO" id="GO:0016887">
    <property type="term" value="F:ATP hydrolysis activity"/>
    <property type="evidence" value="ECO:0007669"/>
    <property type="project" value="InterPro"/>
</dbReference>
<evidence type="ECO:0000256" key="10">
    <source>
        <dbReference type="SAM" id="MobiDB-lite"/>
    </source>
</evidence>
<dbReference type="PROSITE" id="PS51787">
    <property type="entry name" value="LON_N"/>
    <property type="match status" value="1"/>
</dbReference>
<evidence type="ECO:0000256" key="9">
    <source>
        <dbReference type="RuleBase" id="RU000592"/>
    </source>
</evidence>
<sequence>MNSSSTLARLAFARRGTHLQHQGALWGLHRARYSTKDDNNREEGGLLNKIWRAGLGQKPKDSSSGSSNSSSSAAGGSSGSSSSSSSGASSGDALVPSGPERRHHKVFVVELSRKPLFPGIYTPVIISKNEALVKEIMDVKKQGAHAYVGAFLKRPEQPLGLAAAAAAGETGVRDAASHLYDIGTFAQVHTVLAGDSPDSAQLLLLGHRRIRKTGVISADPLRVHVDHLRDESYTSDDILKATSMEIVNTMRDLLQLNPLYGEQFRTLLSLTGSIDLQDMSRLVDAAASLTSADDTTLQTVLETLNVPERARLVLGLLKKEVELCKLQADIREQVEGKIVKEQRRMLLMEQLKSIKKELGLERDDKSALLQRFQARWDERKALAPPDVARAVQEELDKLGGLEPVSPEFNITRTYLDWLTSLPWGATTQEMFDLERAKKVLDDDHYGLEDVKDRILEFIAVSHLRGSAQGKILCLVGPPGVGKTSIGRSIAHALNRKYYRFSVGGLHDVAEIKGHRRTYVGAMPGKLVQCLKSTQSSNPLVLIDEVDKLGRGHSGDPASALLELLDPEQNAAFTDHYLDLPLDLSKVLFVCTANSLDTIPGPLLDRMEVIRLSGYAQDEKRAIARRYLEPAAAADAGVPAGSVSLADDALEGLIGEYCREAGVRNLKKHVDKVYRKVALQLVRAGAKVVRLDEEAEAAKPQQEAGAAAGGSSEPGATTTTSTSDSSSTSSTSTSTTSTSSTSASAAAAKPPPKVRVEYSGPPITVHRAQLKDYVGQAPFAKDKFYETTPPGVVMGLAWTPLGGATLYVEAARVAGSEARGSLTTTGQLGDVFRESATIAHTFARNFLAAKIADGTIPSPAPPPAATPSSSETPSSSPDAAASSSGSSSSSSSGSSTSQKAKDKEKEPPAGPASFFSTSALHVHVPAGATPKDGPSAGCTLVTALLSLALDRPVRPDLAMTGEVTLTGCVLPIGGVKEKVLAARRSGVKVVVFPEGNRPEYEELAEDLKQGLEPHFVSSYDQVFRLALEHDAASGSGGGNTDTGKAKQEAPLSTSA</sequence>
<dbReference type="GO" id="GO:0051131">
    <property type="term" value="P:chaperone-mediated protein complex assembly"/>
    <property type="evidence" value="ECO:0007669"/>
    <property type="project" value="TreeGrafter"/>
</dbReference>
<dbReference type="OrthoDB" id="2411602at2759"/>
<dbReference type="SMART" id="SM00382">
    <property type="entry name" value="AAA"/>
    <property type="match status" value="1"/>
</dbReference>
<dbReference type="GO" id="GO:0006515">
    <property type="term" value="P:protein quality control for misfolded or incompletely synthesized proteins"/>
    <property type="evidence" value="ECO:0007669"/>
    <property type="project" value="TreeGrafter"/>
</dbReference>
<dbReference type="GO" id="GO:0004176">
    <property type="term" value="F:ATP-dependent peptidase activity"/>
    <property type="evidence" value="ECO:0007669"/>
    <property type="project" value="UniProtKB-UniRule"/>
</dbReference>
<feature type="compositionally biased region" description="Low complexity" evidence="10">
    <location>
        <begin position="62"/>
        <end position="91"/>
    </location>
</feature>
<feature type="compositionally biased region" description="Low complexity" evidence="10">
    <location>
        <begin position="703"/>
        <end position="747"/>
    </location>
</feature>
<dbReference type="NCBIfam" id="TIGR00763">
    <property type="entry name" value="lon"/>
    <property type="match status" value="1"/>
</dbReference>
<gene>
    <name evidence="13" type="ORF">HXX76_010316</name>
</gene>
<dbReference type="InterPro" id="IPR003959">
    <property type="entry name" value="ATPase_AAA_core"/>
</dbReference>
<keyword evidence="5 8" id="KW-0067">ATP-binding</keyword>
<dbReference type="GO" id="GO:0005759">
    <property type="term" value="C:mitochondrial matrix"/>
    <property type="evidence" value="ECO:0007669"/>
    <property type="project" value="TreeGrafter"/>
</dbReference>
<dbReference type="Gene3D" id="3.40.50.300">
    <property type="entry name" value="P-loop containing nucleotide triphosphate hydrolases"/>
    <property type="match status" value="1"/>
</dbReference>
<dbReference type="InterPro" id="IPR014721">
    <property type="entry name" value="Ribsml_uS5_D2-typ_fold_subgr"/>
</dbReference>
<evidence type="ECO:0000256" key="2">
    <source>
        <dbReference type="ARBA" id="ARBA00022741"/>
    </source>
</evidence>
<evidence type="ECO:0000259" key="11">
    <source>
        <dbReference type="PROSITE" id="PS51786"/>
    </source>
</evidence>
<keyword evidence="14" id="KW-1185">Reference proteome</keyword>
<evidence type="ECO:0000256" key="3">
    <source>
        <dbReference type="ARBA" id="ARBA00022801"/>
    </source>
</evidence>
<dbReference type="EMBL" id="JAEHOC010000028">
    <property type="protein sequence ID" value="KAG2430217.1"/>
    <property type="molecule type" value="Genomic_DNA"/>
</dbReference>
<dbReference type="Gene3D" id="2.30.130.40">
    <property type="entry name" value="LON domain-like"/>
    <property type="match status" value="1"/>
</dbReference>
<feature type="region of interest" description="Disordered" evidence="10">
    <location>
        <begin position="694"/>
        <end position="758"/>
    </location>
</feature>
<comment type="similarity">
    <text evidence="7 8">Belongs to the peptidase S16 family.</text>
</comment>
<dbReference type="Gene3D" id="1.20.58.1480">
    <property type="match status" value="1"/>
</dbReference>
<proteinExistence type="inferred from homology"/>
<evidence type="ECO:0000256" key="6">
    <source>
        <dbReference type="ARBA" id="ARBA00050665"/>
    </source>
</evidence>
<feature type="region of interest" description="Disordered" evidence="10">
    <location>
        <begin position="853"/>
        <end position="913"/>
    </location>
</feature>
<evidence type="ECO:0000313" key="14">
    <source>
        <dbReference type="Proteomes" id="UP000650467"/>
    </source>
</evidence>
<dbReference type="PANTHER" id="PTHR43718">
    <property type="entry name" value="LON PROTEASE"/>
    <property type="match status" value="1"/>
</dbReference>
<keyword evidence="3 7" id="KW-0378">Hydrolase</keyword>
<reference evidence="13" key="1">
    <citation type="journal article" date="2020" name="bioRxiv">
        <title>Comparative genomics of Chlamydomonas.</title>
        <authorList>
            <person name="Craig R.J."/>
            <person name="Hasan A.R."/>
            <person name="Ness R.W."/>
            <person name="Keightley P.D."/>
        </authorList>
    </citation>
    <scope>NUCLEOTIDE SEQUENCE</scope>
    <source>
        <strain evidence="13">SAG 7.73</strain>
    </source>
</reference>
<dbReference type="AlphaFoldDB" id="A0A835SRT5"/>
<dbReference type="InterPro" id="IPR008269">
    <property type="entry name" value="Lon_proteolytic"/>
</dbReference>